<reference evidence="3 4" key="1">
    <citation type="submission" date="2014-09" db="EMBL/GenBank/DDBJ databases">
        <title>Whole genome shotgun sequence of Escherichia vulneris NBRC 102420.</title>
        <authorList>
            <person name="Yoshida Y."/>
            <person name="Hosoyama A."/>
            <person name="Tsuchikane K."/>
            <person name="Ohji S."/>
            <person name="Ichikawa N."/>
            <person name="Kimura A."/>
            <person name="Yamazoe A."/>
            <person name="Ezaki T."/>
            <person name="Fujita N."/>
        </authorList>
    </citation>
    <scope>NUCLEOTIDE SEQUENCE [LARGE SCALE GENOMIC DNA]</scope>
    <source>
        <strain evidence="3 4">NBRC 102420</strain>
    </source>
</reference>
<evidence type="ECO:0000256" key="1">
    <source>
        <dbReference type="ARBA" id="ARBA00023002"/>
    </source>
</evidence>
<name>A0A090V244_PSEVU</name>
<dbReference type="STRING" id="1115515.EV102420_13_01970"/>
<dbReference type="AlphaFoldDB" id="A0A090V244"/>
<dbReference type="GO" id="GO:0016491">
    <property type="term" value="F:oxidoreductase activity"/>
    <property type="evidence" value="ECO:0007669"/>
    <property type="project" value="UniProtKB-KW"/>
</dbReference>
<dbReference type="RefSeq" id="WP_042392317.1">
    <property type="nucleotide sequence ID" value="NZ_BBMZ01000013.1"/>
</dbReference>
<protein>
    <submittedName>
        <fullName evidence="3">Putative oxidoreductase YajO</fullName>
    </submittedName>
</protein>
<evidence type="ECO:0000313" key="4">
    <source>
        <dbReference type="Proteomes" id="UP000029462"/>
    </source>
</evidence>
<evidence type="ECO:0000313" key="3">
    <source>
        <dbReference type="EMBL" id="GAL58940.1"/>
    </source>
</evidence>
<dbReference type="OrthoDB" id="9772407at2"/>
<feature type="domain" description="NADP-dependent oxidoreductase" evidence="2">
    <location>
        <begin position="15"/>
        <end position="321"/>
    </location>
</feature>
<dbReference type="CDD" id="cd19091">
    <property type="entry name" value="AKR_PsAKR"/>
    <property type="match status" value="1"/>
</dbReference>
<dbReference type="PANTHER" id="PTHR43364:SF18">
    <property type="entry name" value="OXIDOREDUCTASE"/>
    <property type="match status" value="1"/>
</dbReference>
<keyword evidence="1" id="KW-0560">Oxidoreductase</keyword>
<evidence type="ECO:0000259" key="2">
    <source>
        <dbReference type="Pfam" id="PF00248"/>
    </source>
</evidence>
<proteinExistence type="predicted"/>
<sequence length="344" mass="37810">MRYQKLGNTGLFVSELCLGTMTFGGEGGMWGKIGQLRQNDAERLVSDALAAGINFIDTANVYSEGRSEEITGQALKNLKIPREDVVVATKVFGETGTAGVNSRGSSRYHIIGSVKESLRRLQLDHIDLYQLHGFDPATPIEETLYALDNLVQHGHVRYIGVSNWAAWQIMKALGISERLGLARFASLQAYYTIAGRDLERELVPMLQSEGVGLMVWSPLAGGLLSGKYDRSGSGEEGGRRLAFDFPPVEKERAFDCVDVMRNIADSKGVSVAQIALAWLLHQPVVSSVIIGAKRPDQLADNIAATEISLSEEELKQLDAVSALPREYPGWMLERQGEYRRNQLA</sequence>
<dbReference type="FunFam" id="3.20.20.100:FF:000004">
    <property type="entry name" value="Oxidoreductase, aldo/keto reductase"/>
    <property type="match status" value="1"/>
</dbReference>
<dbReference type="GO" id="GO:0005829">
    <property type="term" value="C:cytosol"/>
    <property type="evidence" value="ECO:0007669"/>
    <property type="project" value="UniProtKB-ARBA"/>
</dbReference>
<comment type="caution">
    <text evidence="3">The sequence shown here is derived from an EMBL/GenBank/DDBJ whole genome shotgun (WGS) entry which is preliminary data.</text>
</comment>
<accession>A0A090V244</accession>
<dbReference type="Gene3D" id="3.20.20.100">
    <property type="entry name" value="NADP-dependent oxidoreductase domain"/>
    <property type="match status" value="1"/>
</dbReference>
<dbReference type="EMBL" id="BBMZ01000013">
    <property type="protein sequence ID" value="GAL58940.1"/>
    <property type="molecule type" value="Genomic_DNA"/>
</dbReference>
<keyword evidence="4" id="KW-1185">Reference proteome</keyword>
<dbReference type="InterPro" id="IPR050523">
    <property type="entry name" value="AKR_Detox_Biosynth"/>
</dbReference>
<dbReference type="PANTHER" id="PTHR43364">
    <property type="entry name" value="NADH-SPECIFIC METHYLGLYOXAL REDUCTASE-RELATED"/>
    <property type="match status" value="1"/>
</dbReference>
<dbReference type="Proteomes" id="UP000029462">
    <property type="component" value="Unassembled WGS sequence"/>
</dbReference>
<dbReference type="InterPro" id="IPR023210">
    <property type="entry name" value="NADP_OxRdtase_dom"/>
</dbReference>
<gene>
    <name evidence="3" type="primary">yajO</name>
    <name evidence="3" type="ORF">EV102420_13_01970</name>
</gene>
<dbReference type="Pfam" id="PF00248">
    <property type="entry name" value="Aldo_ket_red"/>
    <property type="match status" value="1"/>
</dbReference>
<dbReference type="SUPFAM" id="SSF51430">
    <property type="entry name" value="NAD(P)-linked oxidoreductase"/>
    <property type="match status" value="1"/>
</dbReference>
<dbReference type="eggNOG" id="COG0667">
    <property type="taxonomic scope" value="Bacteria"/>
</dbReference>
<dbReference type="InterPro" id="IPR036812">
    <property type="entry name" value="NAD(P)_OxRdtase_dom_sf"/>
</dbReference>
<organism evidence="3 4">
    <name type="scientific">Pseudescherichia vulneris NBRC 102420</name>
    <dbReference type="NCBI Taxonomy" id="1115515"/>
    <lineage>
        <taxon>Bacteria</taxon>
        <taxon>Pseudomonadati</taxon>
        <taxon>Pseudomonadota</taxon>
        <taxon>Gammaproteobacteria</taxon>
        <taxon>Enterobacterales</taxon>
        <taxon>Enterobacteriaceae</taxon>
        <taxon>Pseudescherichia</taxon>
    </lineage>
</organism>